<feature type="transmembrane region" description="Helical" evidence="1">
    <location>
        <begin position="33"/>
        <end position="56"/>
    </location>
</feature>
<dbReference type="AlphaFoldDB" id="A0A4P6JT33"/>
<evidence type="ECO:0000313" key="3">
    <source>
        <dbReference type="Proteomes" id="UP000290365"/>
    </source>
</evidence>
<accession>A0A4P6JT33</accession>
<organism evidence="2 3">
    <name type="scientific">Ktedonosporobacter rubrisoli</name>
    <dbReference type="NCBI Taxonomy" id="2509675"/>
    <lineage>
        <taxon>Bacteria</taxon>
        <taxon>Bacillati</taxon>
        <taxon>Chloroflexota</taxon>
        <taxon>Ktedonobacteria</taxon>
        <taxon>Ktedonobacterales</taxon>
        <taxon>Ktedonosporobacteraceae</taxon>
        <taxon>Ktedonosporobacter</taxon>
    </lineage>
</organism>
<keyword evidence="1" id="KW-0472">Membrane</keyword>
<gene>
    <name evidence="2" type="ORF">EPA93_22345</name>
</gene>
<dbReference type="KEGG" id="kbs:EPA93_22345"/>
<keyword evidence="1" id="KW-0812">Transmembrane</keyword>
<keyword evidence="1" id="KW-1133">Transmembrane helix</keyword>
<evidence type="ECO:0000256" key="1">
    <source>
        <dbReference type="SAM" id="Phobius"/>
    </source>
</evidence>
<sequence>MQQRQVWPYLIPMFAVFFVLFTTILIIGNFPVLVIIFALTSILGLSTFVVALAWAWNHNY</sequence>
<evidence type="ECO:0000313" key="2">
    <source>
        <dbReference type="EMBL" id="QBD78584.1"/>
    </source>
</evidence>
<reference evidence="2 3" key="1">
    <citation type="submission" date="2019-01" db="EMBL/GenBank/DDBJ databases">
        <title>Ktedonosporobacter rubrisoli SCAWS-G2.</title>
        <authorList>
            <person name="Huang Y."/>
            <person name="Yan B."/>
        </authorList>
    </citation>
    <scope>NUCLEOTIDE SEQUENCE [LARGE SCALE GENOMIC DNA]</scope>
    <source>
        <strain evidence="2 3">SCAWS-G2</strain>
    </source>
</reference>
<protein>
    <submittedName>
        <fullName evidence="2">Uncharacterized protein</fullName>
    </submittedName>
</protein>
<dbReference type="Proteomes" id="UP000290365">
    <property type="component" value="Chromosome"/>
</dbReference>
<name>A0A4P6JT33_KTERU</name>
<keyword evidence="3" id="KW-1185">Reference proteome</keyword>
<feature type="transmembrane region" description="Helical" evidence="1">
    <location>
        <begin position="7"/>
        <end position="27"/>
    </location>
</feature>
<dbReference type="RefSeq" id="WP_129889637.1">
    <property type="nucleotide sequence ID" value="NZ_CP035758.1"/>
</dbReference>
<proteinExistence type="predicted"/>
<dbReference type="EMBL" id="CP035758">
    <property type="protein sequence ID" value="QBD78584.1"/>
    <property type="molecule type" value="Genomic_DNA"/>
</dbReference>